<dbReference type="InterPro" id="IPR007197">
    <property type="entry name" value="rSAM"/>
</dbReference>
<evidence type="ECO:0000256" key="3">
    <source>
        <dbReference type="ARBA" id="ARBA00022691"/>
    </source>
</evidence>
<comment type="cofactor">
    <cofactor evidence="1">
        <name>pyridoxal 5'-phosphate</name>
        <dbReference type="ChEBI" id="CHEBI:597326"/>
    </cofactor>
</comment>
<dbReference type="SUPFAM" id="SSF102114">
    <property type="entry name" value="Radical SAM enzymes"/>
    <property type="match status" value="1"/>
</dbReference>
<gene>
    <name evidence="8" type="ORF">NKR23_g14</name>
</gene>
<dbReference type="AlphaFoldDB" id="A0AA38RW97"/>
<dbReference type="PANTHER" id="PTHR30538:SF0">
    <property type="entry name" value="L-LYSINE 2,3-AMINOMUTASE AQ_1632-RELATED"/>
    <property type="match status" value="1"/>
</dbReference>
<keyword evidence="4" id="KW-0479">Metal-binding</keyword>
<evidence type="ECO:0000313" key="8">
    <source>
        <dbReference type="EMBL" id="KAJ9157903.1"/>
    </source>
</evidence>
<protein>
    <submittedName>
        <fullName evidence="8">L-lysine 2,3-aminomutase</fullName>
    </submittedName>
</protein>
<evidence type="ECO:0000256" key="1">
    <source>
        <dbReference type="ARBA" id="ARBA00001933"/>
    </source>
</evidence>
<dbReference type="GO" id="GO:0051539">
    <property type="term" value="F:4 iron, 4 sulfur cluster binding"/>
    <property type="evidence" value="ECO:0007669"/>
    <property type="project" value="UniProtKB-KW"/>
</dbReference>
<comment type="caution">
    <text evidence="8">The sequence shown here is derived from an EMBL/GenBank/DDBJ whole genome shotgun (WGS) entry which is preliminary data.</text>
</comment>
<dbReference type="Proteomes" id="UP001174694">
    <property type="component" value="Unassembled WGS sequence"/>
</dbReference>
<proteinExistence type="predicted"/>
<dbReference type="InterPro" id="IPR003739">
    <property type="entry name" value="Lys_aminomutase/Glu_NH3_mut"/>
</dbReference>
<evidence type="ECO:0000313" key="9">
    <source>
        <dbReference type="Proteomes" id="UP001174694"/>
    </source>
</evidence>
<keyword evidence="9" id="KW-1185">Reference proteome</keyword>
<keyword evidence="6" id="KW-0408">Iron</keyword>
<keyword evidence="5" id="KW-0663">Pyridoxal phosphate</keyword>
<dbReference type="NCBIfam" id="TIGR00238">
    <property type="entry name" value="KamA family radical SAM protein"/>
    <property type="match status" value="1"/>
</dbReference>
<evidence type="ECO:0000256" key="7">
    <source>
        <dbReference type="ARBA" id="ARBA00023014"/>
    </source>
</evidence>
<keyword evidence="2" id="KW-0004">4Fe-4S</keyword>
<name>A0AA38RW97_9PEZI</name>
<organism evidence="8 9">
    <name type="scientific">Pleurostoma richardsiae</name>
    <dbReference type="NCBI Taxonomy" id="41990"/>
    <lineage>
        <taxon>Eukaryota</taxon>
        <taxon>Fungi</taxon>
        <taxon>Dikarya</taxon>
        <taxon>Ascomycota</taxon>
        <taxon>Pezizomycotina</taxon>
        <taxon>Sordariomycetes</taxon>
        <taxon>Sordariomycetidae</taxon>
        <taxon>Calosphaeriales</taxon>
        <taxon>Pleurostomataceae</taxon>
        <taxon>Pleurostoma</taxon>
    </lineage>
</organism>
<dbReference type="InterPro" id="IPR058240">
    <property type="entry name" value="rSAM_sf"/>
</dbReference>
<evidence type="ECO:0000256" key="6">
    <source>
        <dbReference type="ARBA" id="ARBA00023004"/>
    </source>
</evidence>
<dbReference type="GO" id="GO:0003824">
    <property type="term" value="F:catalytic activity"/>
    <property type="evidence" value="ECO:0007669"/>
    <property type="project" value="InterPro"/>
</dbReference>
<dbReference type="SFLD" id="SFLDG01070">
    <property type="entry name" value="PLP-dependent"/>
    <property type="match status" value="1"/>
</dbReference>
<dbReference type="GO" id="GO:0046872">
    <property type="term" value="F:metal ion binding"/>
    <property type="evidence" value="ECO:0007669"/>
    <property type="project" value="UniProtKB-KW"/>
</dbReference>
<dbReference type="InterPro" id="IPR013785">
    <property type="entry name" value="Aldolase_TIM"/>
</dbReference>
<reference evidence="8" key="1">
    <citation type="submission" date="2022-07" db="EMBL/GenBank/DDBJ databases">
        <title>Fungi with potential for degradation of polypropylene.</title>
        <authorList>
            <person name="Gostincar C."/>
        </authorList>
    </citation>
    <scope>NUCLEOTIDE SEQUENCE</scope>
    <source>
        <strain evidence="8">EXF-13308</strain>
    </source>
</reference>
<keyword evidence="7" id="KW-0411">Iron-sulfur</keyword>
<dbReference type="SFLD" id="SFLDS00029">
    <property type="entry name" value="Radical_SAM"/>
    <property type="match status" value="1"/>
</dbReference>
<dbReference type="EMBL" id="JANBVO010000001">
    <property type="protein sequence ID" value="KAJ9157903.1"/>
    <property type="molecule type" value="Genomic_DNA"/>
</dbReference>
<dbReference type="Gene3D" id="3.20.20.70">
    <property type="entry name" value="Aldolase class I"/>
    <property type="match status" value="1"/>
</dbReference>
<evidence type="ECO:0000256" key="5">
    <source>
        <dbReference type="ARBA" id="ARBA00022898"/>
    </source>
</evidence>
<accession>A0AA38RW97</accession>
<sequence>MSPFARYPRIKWSPSLLSAKKLSRAVATSSRLAQVAAAVVEKHVPDGTSSTTPVVLASDSGSQDEFWRRIPVWENTPASDFLSHRWSVSNTVESGPKLFKFLSAVLPDEVPSGKSGTAAQSRDDLIKDVLDGIAAATMAIRMTPYILSRIDWSDPRNDPVFRQFLPMKSVMLPDHPKLSLDSLHETADSPVHGLVHRYPDKALFLPTSVCPTYCMFCTRSYAVGANTESVTKASLKPARKRWEQALAYIESQPGLHDIVISGGDTYYLQPAHISEIGERLIGMPNIRRFRFASKGLAVAPTRILDESDGWVNTLIDVSNKAKRAGKAVALHTHFNHPNEISWITQQASQKLLEAGVTVRNQSVLLRGVNDDVETMSRLIRGLADNNIIPYYVYMCDMVEKVEHLRTPLQTMLDLEAHIRGSIAGFMMPQFVVDLPGGGGKRLACSFREYDRKTGVSTYMAPAVTGRNKDNKVYEYYDPVGSLAACE</sequence>
<keyword evidence="3" id="KW-0949">S-adenosyl-L-methionine</keyword>
<dbReference type="PANTHER" id="PTHR30538">
    <property type="entry name" value="LYSINE 2,3-AMINOMUTASE-RELATED"/>
    <property type="match status" value="1"/>
</dbReference>
<evidence type="ECO:0000256" key="2">
    <source>
        <dbReference type="ARBA" id="ARBA00022485"/>
    </source>
</evidence>
<evidence type="ECO:0000256" key="4">
    <source>
        <dbReference type="ARBA" id="ARBA00022723"/>
    </source>
</evidence>